<dbReference type="OrthoDB" id="4062651at2759"/>
<name>W4FAA8_APHAT</name>
<dbReference type="RefSeq" id="XP_009846878.1">
    <property type="nucleotide sequence ID" value="XM_009848576.1"/>
</dbReference>
<evidence type="ECO:0000313" key="1">
    <source>
        <dbReference type="EMBL" id="ETV63638.1"/>
    </source>
</evidence>
<dbReference type="EMBL" id="KI913702">
    <property type="protein sequence ID" value="ETV63638.1"/>
    <property type="molecule type" value="Genomic_DNA"/>
</dbReference>
<reference evidence="1" key="1">
    <citation type="submission" date="2013-12" db="EMBL/GenBank/DDBJ databases">
        <title>The Genome Sequence of Aphanomyces astaci APO3.</title>
        <authorList>
            <consortium name="The Broad Institute Genomics Platform"/>
            <person name="Russ C."/>
            <person name="Tyler B."/>
            <person name="van West P."/>
            <person name="Dieguez-Uribeondo J."/>
            <person name="Young S.K."/>
            <person name="Zeng Q."/>
            <person name="Gargeya S."/>
            <person name="Fitzgerald M."/>
            <person name="Abouelleil A."/>
            <person name="Alvarado L."/>
            <person name="Chapman S.B."/>
            <person name="Gainer-Dewar J."/>
            <person name="Goldberg J."/>
            <person name="Griggs A."/>
            <person name="Gujja S."/>
            <person name="Hansen M."/>
            <person name="Howarth C."/>
            <person name="Imamovic A."/>
            <person name="Ireland A."/>
            <person name="Larimer J."/>
            <person name="McCowan C."/>
            <person name="Murphy C."/>
            <person name="Pearson M."/>
            <person name="Poon T.W."/>
            <person name="Priest M."/>
            <person name="Roberts A."/>
            <person name="Saif S."/>
            <person name="Shea T."/>
            <person name="Sykes S."/>
            <person name="Wortman J."/>
            <person name="Nusbaum C."/>
            <person name="Birren B."/>
        </authorList>
    </citation>
    <scope>NUCLEOTIDE SEQUENCE [LARGE SCALE GENOMIC DNA]</scope>
    <source>
        <strain evidence="1">APO3</strain>
    </source>
</reference>
<sequence>MVTVNVDRLKPFRGYYSRSFDDEIPEADEACDELSIDCLPSSSFVERVSFPDDDVAYSSTSSPIFRQALEELHSLGVAHCDVRAANVFVLLSDKRVILGDLEYCRPLDAAPPNIQGAPINNQFKTARKLDEHQFERFKDELASM</sequence>
<dbReference type="InterPro" id="IPR011009">
    <property type="entry name" value="Kinase-like_dom_sf"/>
</dbReference>
<dbReference type="GeneID" id="20821428"/>
<dbReference type="AlphaFoldDB" id="W4FAA8"/>
<accession>W4FAA8</accession>
<dbReference type="VEuPathDB" id="FungiDB:H257_19432"/>
<evidence type="ECO:0008006" key="2">
    <source>
        <dbReference type="Google" id="ProtNLM"/>
    </source>
</evidence>
<dbReference type="SUPFAM" id="SSF56112">
    <property type="entry name" value="Protein kinase-like (PK-like)"/>
    <property type="match status" value="1"/>
</dbReference>
<gene>
    <name evidence="1" type="ORF">H257_19432</name>
</gene>
<organism evidence="1">
    <name type="scientific">Aphanomyces astaci</name>
    <name type="common">Crayfish plague agent</name>
    <dbReference type="NCBI Taxonomy" id="112090"/>
    <lineage>
        <taxon>Eukaryota</taxon>
        <taxon>Sar</taxon>
        <taxon>Stramenopiles</taxon>
        <taxon>Oomycota</taxon>
        <taxon>Saprolegniomycetes</taxon>
        <taxon>Saprolegniales</taxon>
        <taxon>Verrucalvaceae</taxon>
        <taxon>Aphanomyces</taxon>
    </lineage>
</organism>
<dbReference type="Gene3D" id="1.10.510.10">
    <property type="entry name" value="Transferase(Phosphotransferase) domain 1"/>
    <property type="match status" value="1"/>
</dbReference>
<proteinExistence type="predicted"/>
<protein>
    <recommendedName>
        <fullName evidence="2">Protein kinase domain-containing protein</fullName>
    </recommendedName>
</protein>